<dbReference type="Pfam" id="PF01497">
    <property type="entry name" value="Peripla_BP_2"/>
    <property type="match status" value="1"/>
</dbReference>
<evidence type="ECO:0000256" key="1">
    <source>
        <dbReference type="ARBA" id="ARBA00022729"/>
    </source>
</evidence>
<dbReference type="EMBL" id="BMOD01000009">
    <property type="protein sequence ID" value="GGJ39070.1"/>
    <property type="molecule type" value="Genomic_DNA"/>
</dbReference>
<protein>
    <submittedName>
        <fullName evidence="3">Cobalamin-binding protein</fullName>
    </submittedName>
</protein>
<evidence type="ECO:0000259" key="2">
    <source>
        <dbReference type="PROSITE" id="PS50983"/>
    </source>
</evidence>
<dbReference type="InterPro" id="IPR050902">
    <property type="entry name" value="ABC_Transporter_SBP"/>
</dbReference>
<dbReference type="NCBIfam" id="NF038402">
    <property type="entry name" value="TroA_like"/>
    <property type="match status" value="1"/>
</dbReference>
<evidence type="ECO:0000313" key="4">
    <source>
        <dbReference type="Proteomes" id="UP000632222"/>
    </source>
</evidence>
<name>A0ABQ2D221_9DEIO</name>
<gene>
    <name evidence="3" type="ORF">GCM10008938_26360</name>
</gene>
<organism evidence="3 4">
    <name type="scientific">Deinococcus roseus</name>
    <dbReference type="NCBI Taxonomy" id="392414"/>
    <lineage>
        <taxon>Bacteria</taxon>
        <taxon>Thermotogati</taxon>
        <taxon>Deinococcota</taxon>
        <taxon>Deinococci</taxon>
        <taxon>Deinococcales</taxon>
        <taxon>Deinococcaceae</taxon>
        <taxon>Deinococcus</taxon>
    </lineage>
</organism>
<dbReference type="Proteomes" id="UP000632222">
    <property type="component" value="Unassembled WGS sequence"/>
</dbReference>
<dbReference type="CDD" id="cd01144">
    <property type="entry name" value="BtuF"/>
    <property type="match status" value="1"/>
</dbReference>
<reference evidence="4" key="1">
    <citation type="journal article" date="2019" name="Int. J. Syst. Evol. Microbiol.">
        <title>The Global Catalogue of Microorganisms (GCM) 10K type strain sequencing project: providing services to taxonomists for standard genome sequencing and annotation.</title>
        <authorList>
            <consortium name="The Broad Institute Genomics Platform"/>
            <consortium name="The Broad Institute Genome Sequencing Center for Infectious Disease"/>
            <person name="Wu L."/>
            <person name="Ma J."/>
        </authorList>
    </citation>
    <scope>NUCLEOTIDE SEQUENCE [LARGE SCALE GENOMIC DNA]</scope>
    <source>
        <strain evidence="4">JCM 14370</strain>
    </source>
</reference>
<dbReference type="InterPro" id="IPR002491">
    <property type="entry name" value="ABC_transptr_periplasmic_BD"/>
</dbReference>
<accession>A0ABQ2D221</accession>
<dbReference type="InterPro" id="IPR054828">
    <property type="entry name" value="Vit_B12_bind_prot"/>
</dbReference>
<dbReference type="PANTHER" id="PTHR30535:SF34">
    <property type="entry name" value="MOLYBDATE-BINDING PROTEIN MOLA"/>
    <property type="match status" value="1"/>
</dbReference>
<dbReference type="PROSITE" id="PS50983">
    <property type="entry name" value="FE_B12_PBP"/>
    <property type="match status" value="1"/>
</dbReference>
<proteinExistence type="predicted"/>
<sequence>MPPMTASFKPPFQRIASLTCSNTEILAALDLGHLLCAADDHSDFPGEVLKDLPRLGPDLQIDVRRLQDLQPDLVLASLSVPGMEKVVQELETSGLNFVVLDPTSWTGVLESIRTVGQVMRCQERAETLIAAMQQEVEALKASLPVFSHPPRVLIEWWPRPVIVATRDSWITDMLHLLGAENAFVHLEKRSSPVTDQQVLEAQPDLIVCSWCGVRKIRPDVVFKREKWASLAAVQEHRVVVIPESGLGRPGPRLMEGFRALAAALKGLNGSSPFQ</sequence>
<feature type="domain" description="Fe/B12 periplasmic-binding" evidence="2">
    <location>
        <begin position="14"/>
        <end position="271"/>
    </location>
</feature>
<keyword evidence="1" id="KW-0732">Signal</keyword>
<dbReference type="Gene3D" id="3.40.50.1980">
    <property type="entry name" value="Nitrogenase molybdenum iron protein domain"/>
    <property type="match status" value="2"/>
</dbReference>
<comment type="caution">
    <text evidence="3">The sequence shown here is derived from an EMBL/GenBank/DDBJ whole genome shotgun (WGS) entry which is preliminary data.</text>
</comment>
<dbReference type="SUPFAM" id="SSF53807">
    <property type="entry name" value="Helical backbone' metal receptor"/>
    <property type="match status" value="1"/>
</dbReference>
<dbReference type="PANTHER" id="PTHR30535">
    <property type="entry name" value="VITAMIN B12-BINDING PROTEIN"/>
    <property type="match status" value="1"/>
</dbReference>
<keyword evidence="4" id="KW-1185">Reference proteome</keyword>
<evidence type="ECO:0000313" key="3">
    <source>
        <dbReference type="EMBL" id="GGJ39070.1"/>
    </source>
</evidence>